<evidence type="ECO:0000313" key="3">
    <source>
        <dbReference type="Proteomes" id="UP000032234"/>
    </source>
</evidence>
<dbReference type="RefSeq" id="WP_044382447.1">
    <property type="nucleotide sequence ID" value="NZ_CP010849.1"/>
</dbReference>
<dbReference type="STRING" id="477245.TU94_15325"/>
<dbReference type="OrthoDB" id="9768793at2"/>
<dbReference type="SUPFAM" id="SSF51430">
    <property type="entry name" value="NAD(P)-linked oxidoreductase"/>
    <property type="match status" value="1"/>
</dbReference>
<evidence type="ECO:0000313" key="2">
    <source>
        <dbReference type="EMBL" id="AJP02656.1"/>
    </source>
</evidence>
<gene>
    <name evidence="2" type="ORF">TU94_15325</name>
</gene>
<keyword evidence="3" id="KW-1185">Reference proteome</keyword>
<evidence type="ECO:0000259" key="1">
    <source>
        <dbReference type="Pfam" id="PF00248"/>
    </source>
</evidence>
<dbReference type="AlphaFoldDB" id="A0A0C5GEC8"/>
<dbReference type="Pfam" id="PF00248">
    <property type="entry name" value="Aldo_ket_red"/>
    <property type="match status" value="1"/>
</dbReference>
<organism evidence="2 3">
    <name type="scientific">Streptomyces cyaneogriseus subsp. noncyanogenus</name>
    <dbReference type="NCBI Taxonomy" id="477245"/>
    <lineage>
        <taxon>Bacteria</taxon>
        <taxon>Bacillati</taxon>
        <taxon>Actinomycetota</taxon>
        <taxon>Actinomycetes</taxon>
        <taxon>Kitasatosporales</taxon>
        <taxon>Streptomycetaceae</taxon>
        <taxon>Streptomyces</taxon>
    </lineage>
</organism>
<dbReference type="HOGENOM" id="CLU_092068_0_0_11"/>
<dbReference type="EMBL" id="CP010849">
    <property type="protein sequence ID" value="AJP02656.1"/>
    <property type="molecule type" value="Genomic_DNA"/>
</dbReference>
<sequence length="285" mass="31036">MRGPDPRVVLGLHRSRHERRLLTGALDLGVTALDTSTNYLRFRSHQVLARKAADLLPKFTVSTKVGYFPGSDGAEHSLDPTRLNSAVEEAANDLGREPDLVFLHNPEHSLRKTVPHAKDLLAAACFALDDAKEKGLCGAWGIASWDPSPVLSLVDLTVPRPSVLMVRAGLLVGARTLDAAETLIHAWNLGCGEVWGMSPFGGSTSASVWDRLDSRLFLQDSGRLSRVQAAFRAAYHLPRVGSIAVGTDEPTHLGELVGALAAEVEERTVQEYRKLLRDRSRDHCA</sequence>
<dbReference type="PATRIC" id="fig|477245.3.peg.3249"/>
<feature type="domain" description="NADP-dependent oxidoreductase" evidence="1">
    <location>
        <begin position="19"/>
        <end position="202"/>
    </location>
</feature>
<accession>A0A0C5GEC8</accession>
<dbReference type="Gene3D" id="3.20.20.100">
    <property type="entry name" value="NADP-dependent oxidoreductase domain"/>
    <property type="match status" value="1"/>
</dbReference>
<dbReference type="Proteomes" id="UP000032234">
    <property type="component" value="Chromosome"/>
</dbReference>
<protein>
    <recommendedName>
        <fullName evidence="1">NADP-dependent oxidoreductase domain-containing protein</fullName>
    </recommendedName>
</protein>
<proteinExistence type="predicted"/>
<reference evidence="2 3" key="1">
    <citation type="submission" date="2015-02" db="EMBL/GenBank/DDBJ databases">
        <title>Genome sequence of thermotolerant Streptomyces cyaneogriseus subsp. Noncyanogenus NMWT1, the producer of nematocidal antibiotics nemadectin.</title>
        <authorList>
            <person name="Wang H."/>
            <person name="Li C."/>
            <person name="Xiang W."/>
            <person name="Wang X."/>
        </authorList>
    </citation>
    <scope>NUCLEOTIDE SEQUENCE [LARGE SCALE GENOMIC DNA]</scope>
    <source>
        <strain evidence="2 3">NMWT 1</strain>
    </source>
</reference>
<dbReference type="InterPro" id="IPR036812">
    <property type="entry name" value="NAD(P)_OxRdtase_dom_sf"/>
</dbReference>
<dbReference type="InterPro" id="IPR023210">
    <property type="entry name" value="NADP_OxRdtase_dom"/>
</dbReference>
<dbReference type="KEGG" id="scw:TU94_15325"/>
<name>A0A0C5GEC8_9ACTN</name>